<feature type="region of interest" description="Disordered" evidence="1">
    <location>
        <begin position="19"/>
        <end position="41"/>
    </location>
</feature>
<comment type="caution">
    <text evidence="2">The sequence shown here is derived from an EMBL/GenBank/DDBJ whole genome shotgun (WGS) entry which is preliminary data.</text>
</comment>
<name>A0A085U1T5_9RHOB</name>
<dbReference type="STRING" id="1317124.DW2_02200"/>
<evidence type="ECO:0000313" key="2">
    <source>
        <dbReference type="EMBL" id="KFE36932.1"/>
    </source>
</evidence>
<dbReference type="EMBL" id="AQRC01000001">
    <property type="protein sequence ID" value="KFE36932.1"/>
    <property type="molecule type" value="Genomic_DNA"/>
</dbReference>
<reference evidence="3" key="1">
    <citation type="submission" date="2013-04" db="EMBL/GenBank/DDBJ databases">
        <title>Thioclava sp. 13D2W-2 Genome Sequencing.</title>
        <authorList>
            <person name="Lai Q."/>
            <person name="Li G."/>
            <person name="Shao Z."/>
        </authorList>
    </citation>
    <scope>NUCLEOTIDE SEQUENCE [LARGE SCALE GENOMIC DNA]</scope>
    <source>
        <strain evidence="3">13D2W-2</strain>
    </source>
</reference>
<protein>
    <submittedName>
        <fullName evidence="2">Uncharacterized protein</fullName>
    </submittedName>
</protein>
<organism evidence="2 3">
    <name type="scientific">Thioclava atlantica</name>
    <dbReference type="NCBI Taxonomy" id="1317124"/>
    <lineage>
        <taxon>Bacteria</taxon>
        <taxon>Pseudomonadati</taxon>
        <taxon>Pseudomonadota</taxon>
        <taxon>Alphaproteobacteria</taxon>
        <taxon>Rhodobacterales</taxon>
        <taxon>Paracoccaceae</taxon>
        <taxon>Thioclava</taxon>
    </lineage>
</organism>
<dbReference type="Proteomes" id="UP000028607">
    <property type="component" value="Unassembled WGS sequence"/>
</dbReference>
<keyword evidence="3" id="KW-1185">Reference proteome</keyword>
<dbReference type="AlphaFoldDB" id="A0A085U1T5"/>
<evidence type="ECO:0000313" key="3">
    <source>
        <dbReference type="Proteomes" id="UP000028607"/>
    </source>
</evidence>
<evidence type="ECO:0000256" key="1">
    <source>
        <dbReference type="SAM" id="MobiDB-lite"/>
    </source>
</evidence>
<accession>A0A085U1T5</accession>
<sequence length="60" mass="6495">MAERERVIAPAIGRDKAGRKGQSFVDIGRSDLPGPKQGYTGRAMDNAFEHVMIDGDYGGE</sequence>
<reference evidence="2 3" key="2">
    <citation type="journal article" date="2015" name="Antonie Van Leeuwenhoek">
        <title>Thioclava indica sp. nov., isolated from surface seawater of the Indian Ocean.</title>
        <authorList>
            <person name="Liu Y."/>
            <person name="Lai Q."/>
            <person name="Du J."/>
            <person name="Xu H."/>
            <person name="Jiang L."/>
            <person name="Shao Z."/>
        </authorList>
    </citation>
    <scope>NUCLEOTIDE SEQUENCE [LARGE SCALE GENOMIC DNA]</scope>
    <source>
        <strain evidence="2 3">13D2W-2</strain>
    </source>
</reference>
<proteinExistence type="predicted"/>
<gene>
    <name evidence="2" type="ORF">DW2_02200</name>
</gene>